<organism evidence="3 4">
    <name type="scientific">Sulfurospirillum cavolei</name>
    <dbReference type="NCBI Taxonomy" id="366522"/>
    <lineage>
        <taxon>Bacteria</taxon>
        <taxon>Pseudomonadati</taxon>
        <taxon>Campylobacterota</taxon>
        <taxon>Epsilonproteobacteria</taxon>
        <taxon>Campylobacterales</taxon>
        <taxon>Sulfurospirillaceae</taxon>
        <taxon>Sulfurospirillum</taxon>
    </lineage>
</organism>
<dbReference type="Gene3D" id="1.20.120.1430">
    <property type="entry name" value="HP0721 helical bundle"/>
    <property type="match status" value="1"/>
</dbReference>
<feature type="signal peptide" evidence="2">
    <location>
        <begin position="1"/>
        <end position="19"/>
    </location>
</feature>
<reference evidence="3 4" key="1">
    <citation type="journal article" date="2017" name="Front. Microbiol.">
        <title>Comparative Genomic Analysis of the Class Epsilonproteobacteria and Proposed Reclassification to Epsilonbacteraeota (phyl. nov.).</title>
        <authorList>
            <person name="Waite D.W."/>
            <person name="Vanwonterghem I."/>
            <person name="Rinke C."/>
            <person name="Parks D.H."/>
            <person name="Zhang Y."/>
            <person name="Takai K."/>
            <person name="Sievert S.M."/>
            <person name="Simon J."/>
            <person name="Campbell B.J."/>
            <person name="Hanson T.E."/>
            <person name="Woyke T."/>
            <person name="Klotz M.G."/>
            <person name="Hugenholtz P."/>
        </authorList>
    </citation>
    <scope>NUCLEOTIDE SEQUENCE [LARGE SCALE GENOMIC DNA]</scope>
    <source>
        <strain evidence="3">UBA11420</strain>
    </source>
</reference>
<dbReference type="STRING" id="366522.GCA_001548055_02665"/>
<accession>A0A2D3W7M5</accession>
<proteinExistence type="predicted"/>
<dbReference type="InterPro" id="IPR038310">
    <property type="entry name" value="DUF1104_sf"/>
</dbReference>
<dbReference type="InterPro" id="IPR009488">
    <property type="entry name" value="DUF1104"/>
</dbReference>
<evidence type="ECO:0000313" key="3">
    <source>
        <dbReference type="EMBL" id="DAB37352.1"/>
    </source>
</evidence>
<dbReference type="EMBL" id="DLUG01000002">
    <property type="protein sequence ID" value="DAB37352.1"/>
    <property type="molecule type" value="Genomic_DNA"/>
</dbReference>
<gene>
    <name evidence="3" type="ORF">CFH80_00030</name>
</gene>
<sequence length="81" mass="9466">MKRFFSLLMLSVTLLIAKADFSEMSTEELIALIGYVDAEKEEPFYRELEKRVSQMDEAQKTLYENDQSQRRKDAQSQTPTP</sequence>
<dbReference type="AlphaFoldDB" id="A0A2D3W7M5"/>
<comment type="caution">
    <text evidence="3">The sequence shown here is derived from an EMBL/GenBank/DDBJ whole genome shotgun (WGS) entry which is preliminary data.</text>
</comment>
<protein>
    <submittedName>
        <fullName evidence="3">DUF1104 domain-containing protein</fullName>
    </submittedName>
</protein>
<name>A0A2D3W7M5_9BACT</name>
<keyword evidence="2" id="KW-0732">Signal</keyword>
<feature type="region of interest" description="Disordered" evidence="1">
    <location>
        <begin position="56"/>
        <end position="81"/>
    </location>
</feature>
<dbReference type="Proteomes" id="UP000231638">
    <property type="component" value="Unassembled WGS sequence"/>
</dbReference>
<evidence type="ECO:0000256" key="1">
    <source>
        <dbReference type="SAM" id="MobiDB-lite"/>
    </source>
</evidence>
<dbReference type="Pfam" id="PF06518">
    <property type="entry name" value="DUF1104"/>
    <property type="match status" value="1"/>
</dbReference>
<evidence type="ECO:0000313" key="4">
    <source>
        <dbReference type="Proteomes" id="UP000231638"/>
    </source>
</evidence>
<evidence type="ECO:0000256" key="2">
    <source>
        <dbReference type="SAM" id="SignalP"/>
    </source>
</evidence>
<feature type="chain" id="PRO_5013656141" evidence="2">
    <location>
        <begin position="20"/>
        <end position="81"/>
    </location>
</feature>